<dbReference type="OrthoDB" id="194358at2759"/>
<dbReference type="GeneID" id="93582732"/>
<dbReference type="STRING" id="97331.A0A437AE85"/>
<evidence type="ECO:0000313" key="2">
    <source>
        <dbReference type="Proteomes" id="UP000283090"/>
    </source>
</evidence>
<organism evidence="1 2">
    <name type="scientific">Arthrobotrys flagrans</name>
    <name type="common">Nematode-trapping fungus</name>
    <name type="synonym">Trichothecium flagrans</name>
    <dbReference type="NCBI Taxonomy" id="97331"/>
    <lineage>
        <taxon>Eukaryota</taxon>
        <taxon>Fungi</taxon>
        <taxon>Dikarya</taxon>
        <taxon>Ascomycota</taxon>
        <taxon>Pezizomycotina</taxon>
        <taxon>Orbiliomycetes</taxon>
        <taxon>Orbiliales</taxon>
        <taxon>Orbiliaceae</taxon>
        <taxon>Arthrobotrys</taxon>
    </lineage>
</organism>
<keyword evidence="2" id="KW-1185">Reference proteome</keyword>
<gene>
    <name evidence="1" type="ORF">DFL_000421</name>
</gene>
<dbReference type="Proteomes" id="UP000283090">
    <property type="component" value="Unassembled WGS sequence"/>
</dbReference>
<comment type="caution">
    <text evidence="1">The sequence shown here is derived from an EMBL/GenBank/DDBJ whole genome shotgun (WGS) entry which is preliminary data.</text>
</comment>
<dbReference type="EMBL" id="SAEB01000001">
    <property type="protein sequence ID" value="RVD89411.1"/>
    <property type="molecule type" value="Genomic_DNA"/>
</dbReference>
<name>A0A437AE85_ARTFL</name>
<dbReference type="RefSeq" id="XP_067494955.1">
    <property type="nucleotide sequence ID" value="XM_067633265.1"/>
</dbReference>
<evidence type="ECO:0000313" key="1">
    <source>
        <dbReference type="EMBL" id="RVD89411.1"/>
    </source>
</evidence>
<proteinExistence type="predicted"/>
<dbReference type="VEuPathDB" id="FungiDB:DFL_000421"/>
<dbReference type="AlphaFoldDB" id="A0A437AE85"/>
<protein>
    <submittedName>
        <fullName evidence="1">Uncharacterized protein</fullName>
    </submittedName>
</protein>
<accession>A0A437AE85</accession>
<reference evidence="1 2" key="1">
    <citation type="submission" date="2019-01" db="EMBL/GenBank/DDBJ databases">
        <title>Intercellular communication is required for trap formation in the nematode-trapping fungus Duddingtonia flagrans.</title>
        <authorList>
            <person name="Youssar L."/>
            <person name="Wernet V."/>
            <person name="Hensel N."/>
            <person name="Hildebrandt H.-G."/>
            <person name="Fischer R."/>
        </authorList>
    </citation>
    <scope>NUCLEOTIDE SEQUENCE [LARGE SCALE GENOMIC DNA]</scope>
    <source>
        <strain evidence="1 2">CBS H-5679</strain>
    </source>
</reference>
<sequence length="131" mass="14929">MLPPCGLDGNKASRRLALRQVLGRLEQDPKAGDLLCTHVNHKMKGMAAHKPRMMSELWDEVLGCQVQVRADFRQRMTAPIFWSAIWDDPPDQQRSKDLLLKIVQAAMGPGINFEEALREAWRYTKGQFLDA</sequence>